<protein>
    <submittedName>
        <fullName evidence="2">Uncharacterized protein</fullName>
    </submittedName>
</protein>
<reference evidence="2 3" key="1">
    <citation type="submission" date="2018-06" db="EMBL/GenBank/DDBJ databases">
        <title>Comparative genomics reveals the genomic features of Rhizophagus irregularis, R. cerebriforme, R. diaphanum and Gigaspora rosea, and their symbiotic lifestyle signature.</title>
        <authorList>
            <person name="Morin E."/>
            <person name="San Clemente H."/>
            <person name="Chen E.C.H."/>
            <person name="De La Providencia I."/>
            <person name="Hainaut M."/>
            <person name="Kuo A."/>
            <person name="Kohler A."/>
            <person name="Murat C."/>
            <person name="Tang N."/>
            <person name="Roy S."/>
            <person name="Loubradou J."/>
            <person name="Henrissat B."/>
            <person name="Grigoriev I.V."/>
            <person name="Corradi N."/>
            <person name="Roux C."/>
            <person name="Martin F.M."/>
        </authorList>
    </citation>
    <scope>NUCLEOTIDE SEQUENCE [LARGE SCALE GENOMIC DNA]</scope>
    <source>
        <strain evidence="2 3">DAOM 227022</strain>
    </source>
</reference>
<organism evidence="2 3">
    <name type="scientific">Glomus cerebriforme</name>
    <dbReference type="NCBI Taxonomy" id="658196"/>
    <lineage>
        <taxon>Eukaryota</taxon>
        <taxon>Fungi</taxon>
        <taxon>Fungi incertae sedis</taxon>
        <taxon>Mucoromycota</taxon>
        <taxon>Glomeromycotina</taxon>
        <taxon>Glomeromycetes</taxon>
        <taxon>Glomerales</taxon>
        <taxon>Glomeraceae</taxon>
        <taxon>Glomus</taxon>
    </lineage>
</organism>
<evidence type="ECO:0000313" key="2">
    <source>
        <dbReference type="EMBL" id="RIA84996.1"/>
    </source>
</evidence>
<comment type="caution">
    <text evidence="2">The sequence shown here is derived from an EMBL/GenBank/DDBJ whole genome shotgun (WGS) entry which is preliminary data.</text>
</comment>
<dbReference type="Proteomes" id="UP000265703">
    <property type="component" value="Unassembled WGS sequence"/>
</dbReference>
<gene>
    <name evidence="2" type="ORF">C1645_831458</name>
</gene>
<keyword evidence="3" id="KW-1185">Reference proteome</keyword>
<keyword evidence="1" id="KW-0175">Coiled coil</keyword>
<evidence type="ECO:0000256" key="1">
    <source>
        <dbReference type="SAM" id="Coils"/>
    </source>
</evidence>
<proteinExistence type="predicted"/>
<evidence type="ECO:0000313" key="3">
    <source>
        <dbReference type="Proteomes" id="UP000265703"/>
    </source>
</evidence>
<dbReference type="AlphaFoldDB" id="A0A397SK27"/>
<name>A0A397SK27_9GLOM</name>
<feature type="coiled-coil region" evidence="1">
    <location>
        <begin position="118"/>
        <end position="145"/>
    </location>
</feature>
<accession>A0A397SK27</accession>
<dbReference type="EMBL" id="QKYT01000455">
    <property type="protein sequence ID" value="RIA84996.1"/>
    <property type="molecule type" value="Genomic_DNA"/>
</dbReference>
<sequence>MKVDYAIKESDELICITEDKVQQKLTEGFAQNIKQLESSFQTNKRKRKREILQASKAPFSIEFVEEALVENSEEYKTLRKGVKKVLDPKESVKHEVENAKFRNRIELEKSKTDTVAENARRDVRVRELEQKNTELETRLAIVEQASLVVDEQKLGIATIKHMRIESGMLRLIPTQVIPLKSVQKFQMPLSIYAIEHGIDPKKFSIVTEAEGQQMHPGE</sequence>